<reference evidence="3" key="1">
    <citation type="journal article" date="2020" name="Cell">
        <title>Large-Scale Comparative Analyses of Tick Genomes Elucidate Their Genetic Diversity and Vector Capacities.</title>
        <authorList>
            <consortium name="Tick Genome and Microbiome Consortium (TIGMIC)"/>
            <person name="Jia N."/>
            <person name="Wang J."/>
            <person name="Shi W."/>
            <person name="Du L."/>
            <person name="Sun Y."/>
            <person name="Zhan W."/>
            <person name="Jiang J.F."/>
            <person name="Wang Q."/>
            <person name="Zhang B."/>
            <person name="Ji P."/>
            <person name="Bell-Sakyi L."/>
            <person name="Cui X.M."/>
            <person name="Yuan T.T."/>
            <person name="Jiang B.G."/>
            <person name="Yang W.F."/>
            <person name="Lam T.T."/>
            <person name="Chang Q.C."/>
            <person name="Ding S.J."/>
            <person name="Wang X.J."/>
            <person name="Zhu J.G."/>
            <person name="Ruan X.D."/>
            <person name="Zhao L."/>
            <person name="Wei J.T."/>
            <person name="Ye R.Z."/>
            <person name="Que T.C."/>
            <person name="Du C.H."/>
            <person name="Zhou Y.H."/>
            <person name="Cheng J.X."/>
            <person name="Dai P.F."/>
            <person name="Guo W.B."/>
            <person name="Han X.H."/>
            <person name="Huang E.J."/>
            <person name="Li L.F."/>
            <person name="Wei W."/>
            <person name="Gao Y.C."/>
            <person name="Liu J.Z."/>
            <person name="Shao H.Z."/>
            <person name="Wang X."/>
            <person name="Wang C.C."/>
            <person name="Yang T.C."/>
            <person name="Huo Q.B."/>
            <person name="Li W."/>
            <person name="Chen H.Y."/>
            <person name="Chen S.E."/>
            <person name="Zhou L.G."/>
            <person name="Ni X.B."/>
            <person name="Tian J.H."/>
            <person name="Sheng Y."/>
            <person name="Liu T."/>
            <person name="Pan Y.S."/>
            <person name="Xia L.Y."/>
            <person name="Li J."/>
            <person name="Zhao F."/>
            <person name="Cao W.C."/>
        </authorList>
    </citation>
    <scope>NUCLEOTIDE SEQUENCE</scope>
    <source>
        <strain evidence="3">Rmic-2018</strain>
    </source>
</reference>
<feature type="coiled-coil region" evidence="1">
    <location>
        <begin position="40"/>
        <end position="67"/>
    </location>
</feature>
<dbReference type="EMBL" id="JABSTU010000006">
    <property type="protein sequence ID" value="KAH8028944.1"/>
    <property type="molecule type" value="Genomic_DNA"/>
</dbReference>
<reference evidence="3" key="2">
    <citation type="submission" date="2021-09" db="EMBL/GenBank/DDBJ databases">
        <authorList>
            <person name="Jia N."/>
            <person name="Wang J."/>
            <person name="Shi W."/>
            <person name="Du L."/>
            <person name="Sun Y."/>
            <person name="Zhan W."/>
            <person name="Jiang J."/>
            <person name="Wang Q."/>
            <person name="Zhang B."/>
            <person name="Ji P."/>
            <person name="Sakyi L.B."/>
            <person name="Cui X."/>
            <person name="Yuan T."/>
            <person name="Jiang B."/>
            <person name="Yang W."/>
            <person name="Lam T.T.-Y."/>
            <person name="Chang Q."/>
            <person name="Ding S."/>
            <person name="Wang X."/>
            <person name="Zhu J."/>
            <person name="Ruan X."/>
            <person name="Zhao L."/>
            <person name="Wei J."/>
            <person name="Que T."/>
            <person name="Du C."/>
            <person name="Cheng J."/>
            <person name="Dai P."/>
            <person name="Han X."/>
            <person name="Huang E."/>
            <person name="Gao Y."/>
            <person name="Liu J."/>
            <person name="Shao H."/>
            <person name="Ye R."/>
            <person name="Li L."/>
            <person name="Wei W."/>
            <person name="Wang X."/>
            <person name="Wang C."/>
            <person name="Huo Q."/>
            <person name="Li W."/>
            <person name="Guo W."/>
            <person name="Chen H."/>
            <person name="Chen S."/>
            <person name="Zhou L."/>
            <person name="Zhou L."/>
            <person name="Ni X."/>
            <person name="Tian J."/>
            <person name="Zhou Y."/>
            <person name="Sheng Y."/>
            <person name="Liu T."/>
            <person name="Pan Y."/>
            <person name="Xia L."/>
            <person name="Li J."/>
            <person name="Zhao F."/>
            <person name="Cao W."/>
        </authorList>
    </citation>
    <scope>NUCLEOTIDE SEQUENCE</scope>
    <source>
        <strain evidence="3">Rmic-2018</strain>
        <tissue evidence="3">Larvae</tissue>
    </source>
</reference>
<evidence type="ECO:0000313" key="3">
    <source>
        <dbReference type="EMBL" id="KAH8028944.1"/>
    </source>
</evidence>
<gene>
    <name evidence="3" type="ORF">HPB51_020871</name>
</gene>
<feature type="region of interest" description="Disordered" evidence="2">
    <location>
        <begin position="163"/>
        <end position="192"/>
    </location>
</feature>
<keyword evidence="1" id="KW-0175">Coiled coil</keyword>
<evidence type="ECO:0000256" key="2">
    <source>
        <dbReference type="SAM" id="MobiDB-lite"/>
    </source>
</evidence>
<dbReference type="Proteomes" id="UP000821866">
    <property type="component" value="Chromosome 4"/>
</dbReference>
<proteinExistence type="predicted"/>
<sequence>MTTVDDHTDDESRMLAEETKLDEDEVCSFASEGVRWLRKERKMKRRIDRVQKRIDKYKAELDKVKGDCNFADMSYIRQQAKQKDTSAVSFWNRIINFRSKKPIWSELKDVLRHCIILSHLATKAYEHARKEGLLKLPGRTTFREFIGGLENLLKTGIAAGPEGSNVLHEQESGPSNALPAVTRTPRDPSELSRGATDVLKRFKMKTVPAILPTLQVTATVDMGGYIARVVREHIDCDYCCQLTSKVPSS</sequence>
<accession>A0A9J6E4G4</accession>
<evidence type="ECO:0000256" key="1">
    <source>
        <dbReference type="SAM" id="Coils"/>
    </source>
</evidence>
<protein>
    <submittedName>
        <fullName evidence="3">Uncharacterized protein</fullName>
    </submittedName>
</protein>
<evidence type="ECO:0000313" key="4">
    <source>
        <dbReference type="Proteomes" id="UP000821866"/>
    </source>
</evidence>
<dbReference type="AlphaFoldDB" id="A0A9J6E4G4"/>
<comment type="caution">
    <text evidence="3">The sequence shown here is derived from an EMBL/GenBank/DDBJ whole genome shotgun (WGS) entry which is preliminary data.</text>
</comment>
<keyword evidence="4" id="KW-1185">Reference proteome</keyword>
<name>A0A9J6E4G4_RHIMP</name>
<organism evidence="3 4">
    <name type="scientific">Rhipicephalus microplus</name>
    <name type="common">Cattle tick</name>
    <name type="synonym">Boophilus microplus</name>
    <dbReference type="NCBI Taxonomy" id="6941"/>
    <lineage>
        <taxon>Eukaryota</taxon>
        <taxon>Metazoa</taxon>
        <taxon>Ecdysozoa</taxon>
        <taxon>Arthropoda</taxon>
        <taxon>Chelicerata</taxon>
        <taxon>Arachnida</taxon>
        <taxon>Acari</taxon>
        <taxon>Parasitiformes</taxon>
        <taxon>Ixodida</taxon>
        <taxon>Ixodoidea</taxon>
        <taxon>Ixodidae</taxon>
        <taxon>Rhipicephalinae</taxon>
        <taxon>Rhipicephalus</taxon>
        <taxon>Boophilus</taxon>
    </lineage>
</organism>